<dbReference type="AlphaFoldDB" id="G8Y290"/>
<dbReference type="FunFam" id="3.90.400.10:FF:000004">
    <property type="entry name" value="Oligo-1,6-glucosidase"/>
    <property type="match status" value="1"/>
</dbReference>
<name>G8Y290_PICSO</name>
<dbReference type="GO" id="GO:0005987">
    <property type="term" value="P:sucrose catabolic process"/>
    <property type="evidence" value="ECO:0007669"/>
    <property type="project" value="TreeGrafter"/>
</dbReference>
<dbReference type="GO" id="GO:0004574">
    <property type="term" value="F:oligo-1,6-glucosidase activity"/>
    <property type="evidence" value="ECO:0007669"/>
    <property type="project" value="TreeGrafter"/>
</dbReference>
<dbReference type="OMA" id="LEDKYIF"/>
<dbReference type="GO" id="GO:0033934">
    <property type="term" value="F:glucan 1,4-alpha-maltotriohydrolase activity"/>
    <property type="evidence" value="ECO:0007669"/>
    <property type="project" value="TreeGrafter"/>
</dbReference>
<protein>
    <submittedName>
        <fullName evidence="5">Piso0_005539 protein</fullName>
    </submittedName>
</protein>
<gene>
    <name evidence="5" type="primary">Piso0_005539</name>
    <name evidence="5" type="ORF">GNLVRS01_PISO0M16886g</name>
</gene>
<dbReference type="InterPro" id="IPR013780">
    <property type="entry name" value="Glyco_hydro_b"/>
</dbReference>
<dbReference type="GO" id="GO:0000025">
    <property type="term" value="P:maltose catabolic process"/>
    <property type="evidence" value="ECO:0007669"/>
    <property type="project" value="TreeGrafter"/>
</dbReference>
<keyword evidence="2" id="KW-0378">Hydrolase</keyword>
<keyword evidence="6" id="KW-1185">Reference proteome</keyword>
<accession>G8Y290</accession>
<reference evidence="5 6" key="1">
    <citation type="journal article" date="2012" name="G3 (Bethesda)">
        <title>Pichia sorbitophila, an interspecies yeast hybrid reveals early steps of genome resolution following polyploidization.</title>
        <authorList>
            <person name="Leh Louis V."/>
            <person name="Despons L."/>
            <person name="Friedrich A."/>
            <person name="Martin T."/>
            <person name="Durrens P."/>
            <person name="Casaregola S."/>
            <person name="Neuveglise C."/>
            <person name="Fairhead C."/>
            <person name="Marck C."/>
            <person name="Cruz J.A."/>
            <person name="Straub M.L."/>
            <person name="Kugler V."/>
            <person name="Sacerdot C."/>
            <person name="Uzunov Z."/>
            <person name="Thierry A."/>
            <person name="Weiss S."/>
            <person name="Bleykasten C."/>
            <person name="De Montigny J."/>
            <person name="Jacques N."/>
            <person name="Jung P."/>
            <person name="Lemaire M."/>
            <person name="Mallet S."/>
            <person name="Morel G."/>
            <person name="Richard G.F."/>
            <person name="Sarkar A."/>
            <person name="Savel G."/>
            <person name="Schacherer J."/>
            <person name="Seret M.L."/>
            <person name="Talla E."/>
            <person name="Samson G."/>
            <person name="Jubin C."/>
            <person name="Poulain J."/>
            <person name="Vacherie B."/>
            <person name="Barbe V."/>
            <person name="Pelletier E."/>
            <person name="Sherman D.J."/>
            <person name="Westhof E."/>
            <person name="Weissenbach J."/>
            <person name="Baret P.V."/>
            <person name="Wincker P."/>
            <person name="Gaillardin C."/>
            <person name="Dujon B."/>
            <person name="Souciet J.L."/>
        </authorList>
    </citation>
    <scope>NUCLEOTIDE SEQUENCE [LARGE SCALE GENOMIC DNA]</scope>
    <source>
        <strain evidence="6">ATCC MYA-4447 / BCRC 22081 / CBS 7064 / NBRC 10061 / NRRL Y-12695</strain>
    </source>
</reference>
<dbReference type="Gene3D" id="2.60.40.1180">
    <property type="entry name" value="Golgi alpha-mannosidase II"/>
    <property type="match status" value="1"/>
</dbReference>
<evidence type="ECO:0000256" key="2">
    <source>
        <dbReference type="ARBA" id="ARBA00023295"/>
    </source>
</evidence>
<dbReference type="FunCoup" id="G8Y290">
    <property type="interactions" value="1528"/>
</dbReference>
<dbReference type="GO" id="GO:0004575">
    <property type="term" value="F:sucrose alpha-glucosidase activity"/>
    <property type="evidence" value="ECO:0007669"/>
    <property type="project" value="TreeGrafter"/>
</dbReference>
<dbReference type="EMBL" id="FO082047">
    <property type="protein sequence ID" value="CCE85901.1"/>
    <property type="molecule type" value="Genomic_DNA"/>
</dbReference>
<dbReference type="InterPro" id="IPR006047">
    <property type="entry name" value="GH13_cat_dom"/>
</dbReference>
<evidence type="ECO:0000256" key="1">
    <source>
        <dbReference type="ARBA" id="ARBA00008061"/>
    </source>
</evidence>
<keyword evidence="2" id="KW-0326">Glycosidase</keyword>
<dbReference type="InParanoid" id="G8Y290"/>
<sequence>MNAEWWKNRAVYQIWPASYKDSNGDGIGDIQGIISTLDYLKELGVGTIWLSPIFESPQDDMGYDVSDYQKIDKMYGSISDVEELIEQCHKRDLKLLLDLVINHTSAEHQWFKDSRKSKSNPRRNWYHWAPPAYGPDGQRCPPNNWRSNFSGSAWEWDEATQEYYLHLFAKSQPDLNWECEELREVIYEDVMKYWLDKGVDGFRIDTITIYAKNPDYPYAAVTDPNSAWQLASMHYRNQERNFDFIREMNEKVLSKYNCMTVGEFGPTRDTNVALRYIKESEKRISMGFQFDTVYLGFGNPNKFETVPFKLSEFKETYAKWHKYVENNDGWDCEFLENHDLPRSVNRFGSADPEFWEASCKALAMLEATSSGTLFIYQGQEIGMTNIPKDWSIDDYRDIETLNYYNSIKEKSSNSHSSLEEAMERIRQVSRDHGRTPVQWNSSEHAGFTSGTPWINVNKNYISINAEDQSNDENSVLSFWKKLLLLRQKYLLLFIHGSFEHVDEKNTSIMSYIKHHGNNKLFVALNFTKESTKFDTSLVTKESKLLVSNVSSPTDNTLLPYEGRIYLL</sequence>
<dbReference type="HOGENOM" id="CLU_006462_1_1_1"/>
<organism evidence="5 6">
    <name type="scientific">Pichia sorbitophila (strain ATCC MYA-4447 / BCRC 22081 / CBS 7064 / NBRC 10061 / NRRL Y-12695)</name>
    <name type="common">Hybrid yeast</name>
    <dbReference type="NCBI Taxonomy" id="559304"/>
    <lineage>
        <taxon>Eukaryota</taxon>
        <taxon>Fungi</taxon>
        <taxon>Dikarya</taxon>
        <taxon>Ascomycota</taxon>
        <taxon>Saccharomycotina</taxon>
        <taxon>Pichiomycetes</taxon>
        <taxon>Debaryomycetaceae</taxon>
        <taxon>Millerozyma</taxon>
    </lineage>
</organism>
<keyword evidence="3" id="KW-0462">Maltose metabolism</keyword>
<evidence type="ECO:0000313" key="6">
    <source>
        <dbReference type="Proteomes" id="UP000005222"/>
    </source>
</evidence>
<dbReference type="InterPro" id="IPR045857">
    <property type="entry name" value="O16G_dom_2"/>
</dbReference>
<proteinExistence type="inferred from homology"/>
<dbReference type="Gene3D" id="3.20.20.80">
    <property type="entry name" value="Glycosidases"/>
    <property type="match status" value="1"/>
</dbReference>
<evidence type="ECO:0000259" key="4">
    <source>
        <dbReference type="SMART" id="SM00642"/>
    </source>
</evidence>
<dbReference type="SMART" id="SM00642">
    <property type="entry name" value="Aamy"/>
    <property type="match status" value="1"/>
</dbReference>
<evidence type="ECO:0000313" key="5">
    <source>
        <dbReference type="EMBL" id="CCE85901.1"/>
    </source>
</evidence>
<dbReference type="PANTHER" id="PTHR10357:SF179">
    <property type="entry name" value="NEUTRAL AND BASIC AMINO ACID TRANSPORT PROTEIN RBAT"/>
    <property type="match status" value="1"/>
</dbReference>
<dbReference type="SUPFAM" id="SSF51445">
    <property type="entry name" value="(Trans)glycosidases"/>
    <property type="match status" value="1"/>
</dbReference>
<dbReference type="GO" id="GO:0004556">
    <property type="term" value="F:alpha-amylase activity"/>
    <property type="evidence" value="ECO:0007669"/>
    <property type="project" value="TreeGrafter"/>
</dbReference>
<dbReference type="CDD" id="cd11333">
    <property type="entry name" value="AmyAc_SI_OligoGlu_DGase"/>
    <property type="match status" value="1"/>
</dbReference>
<dbReference type="FunFam" id="3.20.20.80:FF:000087">
    <property type="entry name" value="Oligo-1,6-glucosidase IMA1"/>
    <property type="match status" value="1"/>
</dbReference>
<dbReference type="STRING" id="559304.G8Y290"/>
<dbReference type="Proteomes" id="UP000005222">
    <property type="component" value="Chromosome M"/>
</dbReference>
<feature type="domain" description="Glycosyl hydrolase family 13 catalytic" evidence="4">
    <location>
        <begin position="13"/>
        <end position="434"/>
    </location>
</feature>
<dbReference type="InterPro" id="IPR017853">
    <property type="entry name" value="GH"/>
</dbReference>
<evidence type="ECO:0000256" key="3">
    <source>
        <dbReference type="ARBA" id="ARBA00026248"/>
    </source>
</evidence>
<dbReference type="OrthoDB" id="1740265at2759"/>
<dbReference type="eggNOG" id="KOG0471">
    <property type="taxonomic scope" value="Eukaryota"/>
</dbReference>
<dbReference type="PANTHER" id="PTHR10357">
    <property type="entry name" value="ALPHA-AMYLASE FAMILY MEMBER"/>
    <property type="match status" value="1"/>
</dbReference>
<comment type="similarity">
    <text evidence="1">Belongs to the glycosyl hydrolase 13 family.</text>
</comment>
<dbReference type="Pfam" id="PF00128">
    <property type="entry name" value="Alpha-amylase"/>
    <property type="match status" value="1"/>
</dbReference>
<dbReference type="Gene3D" id="3.90.400.10">
    <property type="entry name" value="Oligo-1,6-glucosidase, Domain 2"/>
    <property type="match status" value="1"/>
</dbReference>
<dbReference type="SUPFAM" id="SSF51011">
    <property type="entry name" value="Glycosyl hydrolase domain"/>
    <property type="match status" value="1"/>
</dbReference>